<dbReference type="HAMAP" id="MF_04144">
    <property type="entry name" value="TERL_LAMBDA"/>
    <property type="match status" value="1"/>
</dbReference>
<dbReference type="InterPro" id="IPR051220">
    <property type="entry name" value="TFA_Chaperone"/>
</dbReference>
<gene>
    <name evidence="4" type="ORF">NRP21_07040</name>
</gene>
<dbReference type="EMBL" id="JANJOU010000003">
    <property type="protein sequence ID" value="MCR0981801.1"/>
    <property type="molecule type" value="Genomic_DNA"/>
</dbReference>
<evidence type="ECO:0000256" key="1">
    <source>
        <dbReference type="SAM" id="MobiDB-lite"/>
    </source>
</evidence>
<dbReference type="Pfam" id="PF05876">
    <property type="entry name" value="GpA_ATPase"/>
    <property type="match status" value="1"/>
</dbReference>
<feature type="compositionally biased region" description="Low complexity" evidence="1">
    <location>
        <begin position="620"/>
        <end position="632"/>
    </location>
</feature>
<dbReference type="Pfam" id="PF20454">
    <property type="entry name" value="GpA_nuclease"/>
    <property type="match status" value="1"/>
</dbReference>
<organism evidence="4 5">
    <name type="scientific">Roseomonas populi</name>
    <dbReference type="NCBI Taxonomy" id="3121582"/>
    <lineage>
        <taxon>Bacteria</taxon>
        <taxon>Pseudomonadati</taxon>
        <taxon>Pseudomonadota</taxon>
        <taxon>Alphaproteobacteria</taxon>
        <taxon>Acetobacterales</taxon>
        <taxon>Roseomonadaceae</taxon>
        <taxon>Roseomonas</taxon>
    </lineage>
</organism>
<dbReference type="InterPro" id="IPR046453">
    <property type="entry name" value="GpA_ATPase"/>
</dbReference>
<feature type="region of interest" description="Disordered" evidence="1">
    <location>
        <begin position="608"/>
        <end position="662"/>
    </location>
</feature>
<dbReference type="PANTHER" id="PTHR34413">
    <property type="entry name" value="PROPHAGE TAIL FIBER ASSEMBLY PROTEIN HOMOLOG TFAE-RELATED-RELATED"/>
    <property type="match status" value="1"/>
</dbReference>
<dbReference type="RefSeq" id="WP_257715463.1">
    <property type="nucleotide sequence ID" value="NZ_JANJOU010000003.1"/>
</dbReference>
<comment type="caution">
    <text evidence="4">The sequence shown here is derived from an EMBL/GenBank/DDBJ whole genome shotgun (WGS) entry which is preliminary data.</text>
</comment>
<sequence>MKSPTNPPTSEPFPVEGAVVAAQVARWFETWKPRKRLSLSEWSAQHARLESGKRYRAFPFQNGIADAFTDPAVRQITVMKSSRIGYSQIVQNYVAYCIHQAPTRLLIYQPTIDDAETYSKDDLEPVLQWPAVRERVVFKPRHPDNKLRAKRFPGGWVQIKGANSPKEFRRVTADKVLLEEPDGYPPTAGREGDQAALAFKRCLTSDDPLKAAGSTPTVAGASRVEKLFQEGTQEHRYVPCPHCGHMQVLVFGDGTGPGIRWEPRENPTRAYYRCAGEAACEIEEDWKAWMDERGEWRAHAPQNGPRHRSFHIWSGYSQFEGAAWLELAREFLAARKDPLLLMPFVNQVLGETWKVKGDAPQWRRLYDRRSQRQPGLVPRDALLLTGGIDVQGNRIEVFIWGWAPDKRSFLVDHRVVPGNPFLPATWEDVSKIITGAWRRAGGAEMRLSRVGADIGFATTHVLAWARKHPGLVIPVKGASNHHAPVFAWSDSRDPGPRGGKRKRGQRIGMVGGTILTQELYGLLNLDAPTEEDAEQGVVPPPGYVDLNGLATEEFCKQLVGLEWLEKSGEWKKVHPDEALDGWKYARAMMTAIGADRWTDSKWRELREAWDGEEPPPPPRRGTTAPPGAQEAETPPPPAAREGRRQGGGWFNGPRRGYFGGGR</sequence>
<accession>A0ABT1X120</accession>
<dbReference type="PANTHER" id="PTHR34413:SF2">
    <property type="entry name" value="PROPHAGE TAIL FIBER ASSEMBLY PROTEIN HOMOLOG TFAE-RELATED"/>
    <property type="match status" value="1"/>
</dbReference>
<evidence type="ECO:0000313" key="4">
    <source>
        <dbReference type="EMBL" id="MCR0981801.1"/>
    </source>
</evidence>
<evidence type="ECO:0000259" key="2">
    <source>
        <dbReference type="Pfam" id="PF05876"/>
    </source>
</evidence>
<evidence type="ECO:0000259" key="3">
    <source>
        <dbReference type="Pfam" id="PF20454"/>
    </source>
</evidence>
<proteinExistence type="inferred from homology"/>
<dbReference type="InterPro" id="IPR008866">
    <property type="entry name" value="Phage_lambda_GpA-like"/>
</dbReference>
<name>A0ABT1X120_9PROT</name>
<dbReference type="InterPro" id="IPR046454">
    <property type="entry name" value="GpA_endonuclease"/>
</dbReference>
<feature type="domain" description="Terminase large subunit GpA endonuclease" evidence="3">
    <location>
        <begin position="307"/>
        <end position="595"/>
    </location>
</feature>
<keyword evidence="5" id="KW-1185">Reference proteome</keyword>
<feature type="region of interest" description="Disordered" evidence="1">
    <location>
        <begin position="485"/>
        <end position="504"/>
    </location>
</feature>
<feature type="domain" description="Phage terminase large subunit GpA ATPase" evidence="2">
    <location>
        <begin position="55"/>
        <end position="296"/>
    </location>
</feature>
<evidence type="ECO:0000313" key="5">
    <source>
        <dbReference type="Proteomes" id="UP001524642"/>
    </source>
</evidence>
<dbReference type="Proteomes" id="UP001524642">
    <property type="component" value="Unassembled WGS sequence"/>
</dbReference>
<protein>
    <submittedName>
        <fullName evidence="4">Phage terminase large subunit family protein</fullName>
    </submittedName>
</protein>
<reference evidence="4 5" key="1">
    <citation type="submission" date="2022-06" db="EMBL/GenBank/DDBJ databases">
        <title>Roseomonas CN29.</title>
        <authorList>
            <person name="Cheng Y."/>
            <person name="He X."/>
        </authorList>
    </citation>
    <scope>NUCLEOTIDE SEQUENCE [LARGE SCALE GENOMIC DNA]</scope>
    <source>
        <strain evidence="4 5">CN29</strain>
    </source>
</reference>